<reference evidence="1 2" key="1">
    <citation type="submission" date="2021-06" db="EMBL/GenBank/DDBJ databases">
        <title>Complete genome sequence of Erwinia phage pEa_SNUABM_2.</title>
        <authorList>
            <person name="Kim S.G."/>
            <person name="Park S.C."/>
        </authorList>
    </citation>
    <scope>NUCLEOTIDE SEQUENCE [LARGE SCALE GENOMIC DNA]</scope>
</reference>
<dbReference type="Proteomes" id="UP000827974">
    <property type="component" value="Segment"/>
</dbReference>
<keyword evidence="2" id="KW-1185">Reference proteome</keyword>
<organism evidence="1 2">
    <name type="scientific">Erwinia phage pEa_SNUABM_2</name>
    <dbReference type="NCBI Taxonomy" id="2869547"/>
    <lineage>
        <taxon>Viruses</taxon>
        <taxon>Duplodnaviria</taxon>
        <taxon>Heunggongvirae</taxon>
        <taxon>Uroviricota</taxon>
        <taxon>Caudoviricetes</taxon>
        <taxon>Alexandravirus</taxon>
        <taxon>Alexandravirus SNUABM2</taxon>
    </lineage>
</organism>
<sequence length="178" mass="20185">MTQTSLNEVVRTGDVLQQQMLEAVRQMNGLLKKTGSSIKVHSVREKDLGELRGIYQADIKIVWQRTGACAGRTCVYDDFDVVVYGLHEVVAALDSTDLVITNAEDSTILVDGQTHTWTLTKVRFKCLKEEPAPKRNIQTTYLAMQGIYPDLPPFSQLTIDQRKMIRTHIDMLADYLRK</sequence>
<accession>A0AAE8C1I9</accession>
<dbReference type="EMBL" id="MZ443786">
    <property type="protein sequence ID" value="QZE59412.1"/>
    <property type="molecule type" value="Genomic_DNA"/>
</dbReference>
<gene>
    <name evidence="1" type="ORF">pEaSNUABM2_00168</name>
</gene>
<evidence type="ECO:0000313" key="1">
    <source>
        <dbReference type="EMBL" id="QZE59412.1"/>
    </source>
</evidence>
<evidence type="ECO:0000313" key="2">
    <source>
        <dbReference type="Proteomes" id="UP000827974"/>
    </source>
</evidence>
<protein>
    <submittedName>
        <fullName evidence="1">Uncharacterized protein</fullName>
    </submittedName>
</protein>
<name>A0AAE8C1I9_9CAUD</name>
<proteinExistence type="predicted"/>